<dbReference type="Proteomes" id="UP001596328">
    <property type="component" value="Unassembled WGS sequence"/>
</dbReference>
<evidence type="ECO:0000259" key="2">
    <source>
        <dbReference type="SMART" id="SM00984"/>
    </source>
</evidence>
<organism evidence="3 4">
    <name type="scientific">Halobium palmae</name>
    <dbReference type="NCBI Taxonomy" id="1776492"/>
    <lineage>
        <taxon>Archaea</taxon>
        <taxon>Methanobacteriati</taxon>
        <taxon>Methanobacteriota</taxon>
        <taxon>Stenosarchaea group</taxon>
        <taxon>Halobacteria</taxon>
        <taxon>Halobacteriales</taxon>
        <taxon>Haloferacaceae</taxon>
        <taxon>Halobium</taxon>
    </lineage>
</organism>
<dbReference type="InterPro" id="IPR028359">
    <property type="entry name" value="UDP_ManNAc/GlcNAc_DH"/>
</dbReference>
<dbReference type="PANTHER" id="PTHR43491:SF2">
    <property type="entry name" value="UDP-N-ACETYL-D-MANNOSAMINE DEHYDROGENASE"/>
    <property type="match status" value="1"/>
</dbReference>
<proteinExistence type="inferred from homology"/>
<dbReference type="InterPro" id="IPR017476">
    <property type="entry name" value="UDP-Glc/GDP-Man"/>
</dbReference>
<reference evidence="3 4" key="1">
    <citation type="journal article" date="2019" name="Int. J. Syst. Evol. Microbiol.">
        <title>The Global Catalogue of Microorganisms (GCM) 10K type strain sequencing project: providing services to taxonomists for standard genome sequencing and annotation.</title>
        <authorList>
            <consortium name="The Broad Institute Genomics Platform"/>
            <consortium name="The Broad Institute Genome Sequencing Center for Infectious Disease"/>
            <person name="Wu L."/>
            <person name="Ma J."/>
        </authorList>
    </citation>
    <scope>NUCLEOTIDE SEQUENCE [LARGE SCALE GENOMIC DNA]</scope>
    <source>
        <strain evidence="3 4">NBRC 111368</strain>
    </source>
</reference>
<feature type="non-terminal residue" evidence="3">
    <location>
        <position position="274"/>
    </location>
</feature>
<dbReference type="AlphaFoldDB" id="A0ABD5S3V7"/>
<dbReference type="Gene3D" id="3.40.50.720">
    <property type="entry name" value="NAD(P)-binding Rossmann-like Domain"/>
    <property type="match status" value="2"/>
</dbReference>
<dbReference type="SMART" id="SM00984">
    <property type="entry name" value="UDPG_MGDP_dh_C"/>
    <property type="match status" value="1"/>
</dbReference>
<evidence type="ECO:0000256" key="1">
    <source>
        <dbReference type="ARBA" id="ARBA00006601"/>
    </source>
</evidence>
<dbReference type="InterPro" id="IPR008927">
    <property type="entry name" value="6-PGluconate_DH-like_C_sf"/>
</dbReference>
<feature type="domain" description="UDP-glucose/GDP-mannose dehydrogenase C-terminal" evidence="2">
    <location>
        <begin position="193"/>
        <end position="268"/>
    </location>
</feature>
<feature type="non-terminal residue" evidence="3">
    <location>
        <position position="1"/>
    </location>
</feature>
<dbReference type="SUPFAM" id="SSF52413">
    <property type="entry name" value="UDP-glucose/GDP-mannose dehydrogenase C-terminal domain"/>
    <property type="match status" value="1"/>
</dbReference>
<accession>A0ABD5S3V7</accession>
<dbReference type="EMBL" id="JBHSWU010001076">
    <property type="protein sequence ID" value="MFC6726383.1"/>
    <property type="molecule type" value="Genomic_DNA"/>
</dbReference>
<evidence type="ECO:0000313" key="3">
    <source>
        <dbReference type="EMBL" id="MFC6726383.1"/>
    </source>
</evidence>
<protein>
    <submittedName>
        <fullName evidence="3">Nucleotide sugar dehydrogenase</fullName>
    </submittedName>
</protein>
<comment type="caution">
    <text evidence="3">The sequence shown here is derived from an EMBL/GenBank/DDBJ whole genome shotgun (WGS) entry which is preliminary data.</text>
</comment>
<dbReference type="Pfam" id="PF03720">
    <property type="entry name" value="UDPG_MGDP_dh_C"/>
    <property type="match status" value="1"/>
</dbReference>
<comment type="similarity">
    <text evidence="1">Belongs to the UDP-glucose/GDP-mannose dehydrogenase family.</text>
</comment>
<dbReference type="PIRSF" id="PIRSF000124">
    <property type="entry name" value="UDPglc_GDPman_dh"/>
    <property type="match status" value="1"/>
</dbReference>
<dbReference type="PANTHER" id="PTHR43491">
    <property type="entry name" value="UDP-N-ACETYL-D-MANNOSAMINE DEHYDROGENASE"/>
    <property type="match status" value="1"/>
</dbReference>
<name>A0ABD5S3V7_9EURY</name>
<dbReference type="InterPro" id="IPR014026">
    <property type="entry name" value="UDP-Glc/GDP-Man_DH_dimer"/>
</dbReference>
<dbReference type="InterPro" id="IPR036220">
    <property type="entry name" value="UDP-Glc/GDP-Man_DH_C_sf"/>
</dbReference>
<sequence>AGEEFTIGYAPERMSPGDDAHALRHVAKVVGAEEAAVRERLVALFERVMEAPVSAVPSIEACEAAKCLENVQRDVNIALMNEFAMACDGLPDVDPETVLDAAETKWNFHRYRPGLVDGHCIPVDPYYLIHRFEEAGESPTLMRAARTVNDRVATHVVDTLCGAMAGDAGESRVTTDGGSVPAESAADDRRRVLAVGLTYKPEVADLRAPTTRKAVAELDERGFDVVGYDPHADPAEAAETFDIPVQESFDPAGFDAMVVFTGHRALGRLDLGWL</sequence>
<gene>
    <name evidence="3" type="ORF">ACFQE1_18855</name>
</gene>
<keyword evidence="4" id="KW-1185">Reference proteome</keyword>
<evidence type="ECO:0000313" key="4">
    <source>
        <dbReference type="Proteomes" id="UP001596328"/>
    </source>
</evidence>
<dbReference type="InterPro" id="IPR014027">
    <property type="entry name" value="UDP-Glc/GDP-Man_DH_C"/>
</dbReference>
<dbReference type="PIRSF" id="PIRSF500136">
    <property type="entry name" value="UDP_ManNAc_DH"/>
    <property type="match status" value="1"/>
</dbReference>
<dbReference type="Pfam" id="PF00984">
    <property type="entry name" value="UDPG_MGDP_dh"/>
    <property type="match status" value="1"/>
</dbReference>
<dbReference type="SUPFAM" id="SSF48179">
    <property type="entry name" value="6-phosphogluconate dehydrogenase C-terminal domain-like"/>
    <property type="match status" value="1"/>
</dbReference>